<dbReference type="Gene3D" id="2.60.40.1180">
    <property type="entry name" value="Golgi alpha-mannosidase II"/>
    <property type="match status" value="1"/>
</dbReference>
<feature type="compositionally biased region" description="Basic and acidic residues" evidence="3">
    <location>
        <begin position="164"/>
        <end position="177"/>
    </location>
</feature>
<dbReference type="GO" id="GO:0005975">
    <property type="term" value="P:carbohydrate metabolic process"/>
    <property type="evidence" value="ECO:0007669"/>
    <property type="project" value="InterPro"/>
</dbReference>
<name>A0A9X1YH81_9BURK</name>
<feature type="chain" id="PRO_5040955098" evidence="4">
    <location>
        <begin position="25"/>
        <end position="631"/>
    </location>
</feature>
<evidence type="ECO:0000256" key="3">
    <source>
        <dbReference type="SAM" id="MobiDB-lite"/>
    </source>
</evidence>
<dbReference type="SUPFAM" id="SSF81296">
    <property type="entry name" value="E set domains"/>
    <property type="match status" value="1"/>
</dbReference>
<sequence>MHHPRQLSAAVLIAASSLGAAAHADGMPASLAMPAQIERIEPAFWWVGMKSDKLQLLVHGPRIADAAPQIGDARGVRIESVSRVANPNYLFIDLRIAPDAAPGRVDIVFSHGDERFHAPFELRARAPGSAQRRGFDSSDVIMNLVPDRFANGNPANDNVPGYGDEARRGDDEAGRHGGDIQGIVDHLDYFRDLGVTMLWPTPLTENRQPKYSYHGYAATDTYRIDPRFGTNEDYRRMVAAAHDKGIGVIMDVVLNHIGSEHWWMHDMPAPDWIGFDGKFVQTQHARTTVSDPYASRADAKIYTDGWFSPNMPDMNQRNPFLAAYQIQNAIWWIEYAGLSGLRVDTWGYSDQAFLQEWTRRVMAEYPNMNIVGEEWTSQPTVLMHWLGGERGAKHRLATPLPSAMDFPLNGTLRKALASDTDDLHAGLMDLYEGLVNDVLYPEPSKLVLFEGNHDLPRLYSVLKEDAGLTKMALAYVMTMPRVPQIYYGTEVLMTSPTVRDDGKARQDFPGGWAGDKIDAFTGKGLSAPQKDMQAFVRTLLNWRKTQTTVHHGKLMHFVPEHGTYAWFRYDSDSTVMVVINKNKADTELDLTRFSEVLKTPAAARDVLEGKAVTLGTTITLPARSVKIFEVR</sequence>
<keyword evidence="7" id="KW-1185">Reference proteome</keyword>
<organism evidence="6 7">
    <name type="scientific">Scleromatobacter humisilvae</name>
    <dbReference type="NCBI Taxonomy" id="2897159"/>
    <lineage>
        <taxon>Bacteria</taxon>
        <taxon>Pseudomonadati</taxon>
        <taxon>Pseudomonadota</taxon>
        <taxon>Betaproteobacteria</taxon>
        <taxon>Burkholderiales</taxon>
        <taxon>Sphaerotilaceae</taxon>
        <taxon>Scleromatobacter</taxon>
    </lineage>
</organism>
<reference evidence="6" key="1">
    <citation type="submission" date="2021-11" db="EMBL/GenBank/DDBJ databases">
        <title>BS-T2-15 a new species belonging to the Comamonadaceae family isolated from the soil of a French oak forest.</title>
        <authorList>
            <person name="Mieszkin S."/>
            <person name="Alain K."/>
        </authorList>
    </citation>
    <scope>NUCLEOTIDE SEQUENCE</scope>
    <source>
        <strain evidence="6">BS-T2-15</strain>
    </source>
</reference>
<dbReference type="EMBL" id="JAJLJH010000002">
    <property type="protein sequence ID" value="MCK9686439.1"/>
    <property type="molecule type" value="Genomic_DNA"/>
</dbReference>
<dbReference type="CDD" id="cd11340">
    <property type="entry name" value="AmyAc_bac_CMD_like_3"/>
    <property type="match status" value="1"/>
</dbReference>
<keyword evidence="1 6" id="KW-0378">Hydrolase</keyword>
<dbReference type="InterPro" id="IPR017853">
    <property type="entry name" value="GH"/>
</dbReference>
<dbReference type="Pfam" id="PF00128">
    <property type="entry name" value="Alpha-amylase"/>
    <property type="match status" value="1"/>
</dbReference>
<dbReference type="InterPro" id="IPR019492">
    <property type="entry name" value="Cyclo-malto-dextrinase_C"/>
</dbReference>
<evidence type="ECO:0000256" key="2">
    <source>
        <dbReference type="ARBA" id="ARBA00023295"/>
    </source>
</evidence>
<dbReference type="InterPro" id="IPR015171">
    <property type="entry name" value="Cyc-maltodext_N"/>
</dbReference>
<dbReference type="AlphaFoldDB" id="A0A9X1YH81"/>
<evidence type="ECO:0000256" key="4">
    <source>
        <dbReference type="SAM" id="SignalP"/>
    </source>
</evidence>
<dbReference type="RefSeq" id="WP_275682463.1">
    <property type="nucleotide sequence ID" value="NZ_JAJLJH010000002.1"/>
</dbReference>
<dbReference type="InterPro" id="IPR013783">
    <property type="entry name" value="Ig-like_fold"/>
</dbReference>
<dbReference type="PANTHER" id="PTHR10357">
    <property type="entry name" value="ALPHA-AMYLASE FAMILY MEMBER"/>
    <property type="match status" value="1"/>
</dbReference>
<evidence type="ECO:0000313" key="7">
    <source>
        <dbReference type="Proteomes" id="UP001139353"/>
    </source>
</evidence>
<protein>
    <submittedName>
        <fullName evidence="6">Glycoside hydrolase family 13 protein</fullName>
    </submittedName>
</protein>
<dbReference type="InterPro" id="IPR013780">
    <property type="entry name" value="Glyco_hydro_b"/>
</dbReference>
<dbReference type="InterPro" id="IPR006047">
    <property type="entry name" value="GH13_cat_dom"/>
</dbReference>
<keyword evidence="4" id="KW-0732">Signal</keyword>
<feature type="region of interest" description="Disordered" evidence="3">
    <location>
        <begin position="152"/>
        <end position="177"/>
    </location>
</feature>
<dbReference type="Gene3D" id="2.60.40.10">
    <property type="entry name" value="Immunoglobulins"/>
    <property type="match status" value="1"/>
</dbReference>
<evidence type="ECO:0000313" key="6">
    <source>
        <dbReference type="EMBL" id="MCK9686439.1"/>
    </source>
</evidence>
<dbReference type="SUPFAM" id="SSF51445">
    <property type="entry name" value="(Trans)glycosidases"/>
    <property type="match status" value="1"/>
</dbReference>
<feature type="domain" description="Glycosyl hydrolase family 13 catalytic" evidence="5">
    <location>
        <begin position="143"/>
        <end position="543"/>
    </location>
</feature>
<dbReference type="Proteomes" id="UP001139353">
    <property type="component" value="Unassembled WGS sequence"/>
</dbReference>
<comment type="caution">
    <text evidence="6">The sequence shown here is derived from an EMBL/GenBank/DDBJ whole genome shotgun (WGS) entry which is preliminary data.</text>
</comment>
<feature type="signal peptide" evidence="4">
    <location>
        <begin position="1"/>
        <end position="24"/>
    </location>
</feature>
<dbReference type="SMART" id="SM00642">
    <property type="entry name" value="Aamy"/>
    <property type="match status" value="1"/>
</dbReference>
<proteinExistence type="predicted"/>
<evidence type="ECO:0000256" key="1">
    <source>
        <dbReference type="ARBA" id="ARBA00022801"/>
    </source>
</evidence>
<dbReference type="SUPFAM" id="SSF51011">
    <property type="entry name" value="Glycosyl hydrolase domain"/>
    <property type="match status" value="1"/>
</dbReference>
<dbReference type="Pfam" id="PF10438">
    <property type="entry name" value="Cyc-maltodext_C"/>
    <property type="match status" value="1"/>
</dbReference>
<dbReference type="InterPro" id="IPR014756">
    <property type="entry name" value="Ig_E-set"/>
</dbReference>
<accession>A0A9X1YH81</accession>
<dbReference type="GO" id="GO:0016798">
    <property type="term" value="F:hydrolase activity, acting on glycosyl bonds"/>
    <property type="evidence" value="ECO:0007669"/>
    <property type="project" value="UniProtKB-KW"/>
</dbReference>
<dbReference type="Gene3D" id="3.20.20.80">
    <property type="entry name" value="Glycosidases"/>
    <property type="match status" value="1"/>
</dbReference>
<dbReference type="PANTHER" id="PTHR10357:SF210">
    <property type="entry name" value="MALTODEXTRIN GLUCOSIDASE"/>
    <property type="match status" value="1"/>
</dbReference>
<evidence type="ECO:0000259" key="5">
    <source>
        <dbReference type="SMART" id="SM00642"/>
    </source>
</evidence>
<dbReference type="Pfam" id="PF09087">
    <property type="entry name" value="Cyc-maltodext_N"/>
    <property type="match status" value="1"/>
</dbReference>
<keyword evidence="2" id="KW-0326">Glycosidase</keyword>
<gene>
    <name evidence="6" type="ORF">LPC04_12045</name>
</gene>